<evidence type="ECO:0008006" key="3">
    <source>
        <dbReference type="Google" id="ProtNLM"/>
    </source>
</evidence>
<evidence type="ECO:0000313" key="2">
    <source>
        <dbReference type="Proteomes" id="UP000637720"/>
    </source>
</evidence>
<organism evidence="1 2">
    <name type="scientific">Calditerricola satsumensis</name>
    <dbReference type="NCBI Taxonomy" id="373054"/>
    <lineage>
        <taxon>Bacteria</taxon>
        <taxon>Bacillati</taxon>
        <taxon>Bacillota</taxon>
        <taxon>Bacilli</taxon>
        <taxon>Bacillales</taxon>
        <taxon>Bacillaceae</taxon>
        <taxon>Calditerricola</taxon>
    </lineage>
</organism>
<dbReference type="InterPro" id="IPR005585">
    <property type="entry name" value="DUF327"/>
</dbReference>
<gene>
    <name evidence="1" type="ORF">GCM10007043_16190</name>
</gene>
<reference evidence="1" key="2">
    <citation type="submission" date="2020-09" db="EMBL/GenBank/DDBJ databases">
        <authorList>
            <person name="Sun Q."/>
            <person name="Ohkuma M."/>
        </authorList>
    </citation>
    <scope>NUCLEOTIDE SEQUENCE</scope>
    <source>
        <strain evidence="1">JCM 14719</strain>
    </source>
</reference>
<name>A0A8J3B8X8_9BACI</name>
<dbReference type="Gene3D" id="1.20.120.490">
    <property type="entry name" value="Hypothetical protein TM1646-like domain"/>
    <property type="match status" value="1"/>
</dbReference>
<sequence>MKIDHLGPLRPSAALKPAARASSGSSFADVLDDERRRLAKAAYAQLLGDIERQGQKLAHTRSARDLLAYKALIQRFVREVVDRALAFEARHGQDRRRRPRVYKLLRVLDEKLLELSQAVLAKETPRVELLARIGEIHGLLVNLCV</sequence>
<comment type="caution">
    <text evidence="1">The sequence shown here is derived from an EMBL/GenBank/DDBJ whole genome shotgun (WGS) entry which is preliminary data.</text>
</comment>
<dbReference type="SUPFAM" id="SSF158397">
    <property type="entry name" value="TM1646-like"/>
    <property type="match status" value="1"/>
</dbReference>
<keyword evidence="2" id="KW-1185">Reference proteome</keyword>
<dbReference type="EMBL" id="BMOF01000033">
    <property type="protein sequence ID" value="GGK02929.1"/>
    <property type="molecule type" value="Genomic_DNA"/>
</dbReference>
<dbReference type="RefSeq" id="WP_054669683.1">
    <property type="nucleotide sequence ID" value="NZ_BMOF01000033.1"/>
</dbReference>
<protein>
    <recommendedName>
        <fullName evidence="3">DUF327 family protein</fullName>
    </recommendedName>
</protein>
<dbReference type="Proteomes" id="UP000637720">
    <property type="component" value="Unassembled WGS sequence"/>
</dbReference>
<dbReference type="InterPro" id="IPR024042">
    <property type="entry name" value="TM1646-like_dom_sf"/>
</dbReference>
<dbReference type="AlphaFoldDB" id="A0A8J3B8X8"/>
<dbReference type="Pfam" id="PF03885">
    <property type="entry name" value="DUF327"/>
    <property type="match status" value="1"/>
</dbReference>
<proteinExistence type="predicted"/>
<accession>A0A8J3B8X8</accession>
<reference evidence="1" key="1">
    <citation type="journal article" date="2014" name="Int. J. Syst. Evol. Microbiol.">
        <title>Complete genome sequence of Corynebacterium casei LMG S-19264T (=DSM 44701T), isolated from a smear-ripened cheese.</title>
        <authorList>
            <consortium name="US DOE Joint Genome Institute (JGI-PGF)"/>
            <person name="Walter F."/>
            <person name="Albersmeier A."/>
            <person name="Kalinowski J."/>
            <person name="Ruckert C."/>
        </authorList>
    </citation>
    <scope>NUCLEOTIDE SEQUENCE</scope>
    <source>
        <strain evidence="1">JCM 14719</strain>
    </source>
</reference>
<evidence type="ECO:0000313" key="1">
    <source>
        <dbReference type="EMBL" id="GGK02929.1"/>
    </source>
</evidence>